<gene>
    <name evidence="2" type="ORF">TTAC_LOCUS11591</name>
</gene>
<keyword evidence="3" id="KW-1185">Reference proteome</keyword>
<dbReference type="OrthoDB" id="20872at2759"/>
<protein>
    <recommendedName>
        <fullName evidence="1">ZU5 domain-containing protein</fullName>
    </recommendedName>
</protein>
<evidence type="ECO:0000313" key="3">
    <source>
        <dbReference type="Proteomes" id="UP000274429"/>
    </source>
</evidence>
<organism evidence="2 3">
    <name type="scientific">Hydatigena taeniaeformis</name>
    <name type="common">Feline tapeworm</name>
    <name type="synonym">Taenia taeniaeformis</name>
    <dbReference type="NCBI Taxonomy" id="6205"/>
    <lineage>
        <taxon>Eukaryota</taxon>
        <taxon>Metazoa</taxon>
        <taxon>Spiralia</taxon>
        <taxon>Lophotrochozoa</taxon>
        <taxon>Platyhelminthes</taxon>
        <taxon>Cestoda</taxon>
        <taxon>Eucestoda</taxon>
        <taxon>Cyclophyllidea</taxon>
        <taxon>Taeniidae</taxon>
        <taxon>Hydatigera</taxon>
    </lineage>
</organism>
<dbReference type="Gene3D" id="2.60.220.30">
    <property type="match status" value="2"/>
</dbReference>
<name>A0A3P7G793_HYDTA</name>
<dbReference type="InterPro" id="IPR000906">
    <property type="entry name" value="ZU5_dom"/>
</dbReference>
<proteinExistence type="predicted"/>
<dbReference type="SMART" id="SM00218">
    <property type="entry name" value="ZU5"/>
    <property type="match status" value="1"/>
</dbReference>
<evidence type="ECO:0000259" key="1">
    <source>
        <dbReference type="SMART" id="SM00218"/>
    </source>
</evidence>
<feature type="domain" description="ZU5" evidence="1">
    <location>
        <begin position="1"/>
        <end position="75"/>
    </location>
</feature>
<sequence length="101" mass="11077">MVSFLVDARGGSMRASRHPGLRIMVPPSAASAPTRVTCRMLRPERTTAPPQLNDGEGLACRRQREIVVLRSDDAETWKEHSLEATDQAVRSALGSVFGELF</sequence>
<dbReference type="Pfam" id="PF00791">
    <property type="entry name" value="ZU5"/>
    <property type="match status" value="1"/>
</dbReference>
<dbReference type="EMBL" id="UYWX01025368">
    <property type="protein sequence ID" value="VDM37214.1"/>
    <property type="molecule type" value="Genomic_DNA"/>
</dbReference>
<accession>A0A3P7G793</accession>
<reference evidence="2 3" key="1">
    <citation type="submission" date="2018-11" db="EMBL/GenBank/DDBJ databases">
        <authorList>
            <consortium name="Pathogen Informatics"/>
        </authorList>
    </citation>
    <scope>NUCLEOTIDE SEQUENCE [LARGE SCALE GENOMIC DNA]</scope>
</reference>
<dbReference type="AlphaFoldDB" id="A0A3P7G793"/>
<evidence type="ECO:0000313" key="2">
    <source>
        <dbReference type="EMBL" id="VDM37214.1"/>
    </source>
</evidence>
<dbReference type="Proteomes" id="UP000274429">
    <property type="component" value="Unassembled WGS sequence"/>
</dbReference>